<comment type="caution">
    <text evidence="1">The sequence shown here is derived from an EMBL/GenBank/DDBJ whole genome shotgun (WGS) entry which is preliminary data.</text>
</comment>
<dbReference type="Proteomes" id="UP000551353">
    <property type="component" value="Unassembled WGS sequence"/>
</dbReference>
<keyword evidence="2" id="KW-1185">Reference proteome</keyword>
<name>A0ABR6IXP0_9HYPH</name>
<organism evidence="1 2">
    <name type="scientific">Rhizobium mongolense</name>
    <dbReference type="NCBI Taxonomy" id="57676"/>
    <lineage>
        <taxon>Bacteria</taxon>
        <taxon>Pseudomonadati</taxon>
        <taxon>Pseudomonadota</taxon>
        <taxon>Alphaproteobacteria</taxon>
        <taxon>Hyphomicrobiales</taxon>
        <taxon>Rhizobiaceae</taxon>
        <taxon>Rhizobium/Agrobacterium group</taxon>
        <taxon>Rhizobium</taxon>
    </lineage>
</organism>
<gene>
    <name evidence="1" type="ORF">GGD56_006590</name>
</gene>
<dbReference type="RefSeq" id="WP_233450507.1">
    <property type="nucleotide sequence ID" value="NZ_JACIFX010000016.1"/>
</dbReference>
<reference evidence="1 2" key="1">
    <citation type="submission" date="2020-08" db="EMBL/GenBank/DDBJ databases">
        <title>Genomic Encyclopedia of Type Strains, Phase IV (KMG-V): Genome sequencing to study the core and pangenomes of soil and plant-associated prokaryotes.</title>
        <authorList>
            <person name="Whitman W."/>
        </authorList>
    </citation>
    <scope>NUCLEOTIDE SEQUENCE [LARGE SCALE GENOMIC DNA]</scope>
    <source>
        <strain evidence="1 2">SEMIA 4087</strain>
    </source>
</reference>
<protein>
    <recommendedName>
        <fullName evidence="3">DUF4158 domain-containing protein</fullName>
    </recommendedName>
</protein>
<evidence type="ECO:0000313" key="2">
    <source>
        <dbReference type="Proteomes" id="UP000551353"/>
    </source>
</evidence>
<evidence type="ECO:0000313" key="1">
    <source>
        <dbReference type="EMBL" id="MBB4232692.1"/>
    </source>
</evidence>
<evidence type="ECO:0008006" key="3">
    <source>
        <dbReference type="Google" id="ProtNLM"/>
    </source>
</evidence>
<proteinExistence type="predicted"/>
<sequence>MSLSHEDLVSRWSLSFSDMEFVTGKPVSARLGLAAQLKFFMGYGFFVPDRSAIPADVSHTWPSSLDLMTIP</sequence>
<accession>A0ABR6IXP0</accession>
<dbReference type="EMBL" id="JACIFX010000016">
    <property type="protein sequence ID" value="MBB4232692.1"/>
    <property type="molecule type" value="Genomic_DNA"/>
</dbReference>